<reference evidence="6" key="2">
    <citation type="submission" date="2025-08" db="UniProtKB">
        <authorList>
            <consortium name="Ensembl"/>
        </authorList>
    </citation>
    <scope>IDENTIFICATION</scope>
</reference>
<evidence type="ECO:0008006" key="8">
    <source>
        <dbReference type="Google" id="ProtNLM"/>
    </source>
</evidence>
<organism evidence="6 7">
    <name type="scientific">Capra hircus</name>
    <name type="common">Goat</name>
    <dbReference type="NCBI Taxonomy" id="9925"/>
    <lineage>
        <taxon>Eukaryota</taxon>
        <taxon>Metazoa</taxon>
        <taxon>Chordata</taxon>
        <taxon>Craniata</taxon>
        <taxon>Vertebrata</taxon>
        <taxon>Euteleostomi</taxon>
        <taxon>Mammalia</taxon>
        <taxon>Eutheria</taxon>
        <taxon>Laurasiatheria</taxon>
        <taxon>Artiodactyla</taxon>
        <taxon>Ruminantia</taxon>
        <taxon>Pecora</taxon>
        <taxon>Bovidae</taxon>
        <taxon>Caprinae</taxon>
        <taxon>Capra</taxon>
    </lineage>
</organism>
<dbReference type="STRING" id="9925.ENSCHIP00000022717"/>
<dbReference type="GeneTree" id="ENSGT00940000172455"/>
<keyword evidence="1" id="KW-0732">Signal</keyword>
<dbReference type="SUPFAM" id="SSF49899">
    <property type="entry name" value="Concanavalin A-like lectins/glucanases"/>
    <property type="match status" value="1"/>
</dbReference>
<dbReference type="Proteomes" id="UP000291000">
    <property type="component" value="Chromosome 1"/>
</dbReference>
<protein>
    <recommendedName>
        <fullName evidence="8">Laminin G domain-containing protein</fullName>
    </recommendedName>
</protein>
<feature type="compositionally biased region" description="Acidic residues" evidence="3">
    <location>
        <begin position="230"/>
        <end position="239"/>
    </location>
</feature>
<evidence type="ECO:0000256" key="1">
    <source>
        <dbReference type="ARBA" id="ARBA00022729"/>
    </source>
</evidence>
<evidence type="ECO:0000259" key="5">
    <source>
        <dbReference type="SMART" id="SM00282"/>
    </source>
</evidence>
<proteinExistence type="predicted"/>
<dbReference type="InterPro" id="IPR001791">
    <property type="entry name" value="Laminin_G"/>
</dbReference>
<dbReference type="FunFam" id="2.60.120.200:FF:000039">
    <property type="entry name" value="Collagen XV alpha 1 chain"/>
    <property type="match status" value="1"/>
</dbReference>
<feature type="region of interest" description="Disordered" evidence="3">
    <location>
        <begin position="222"/>
        <end position="242"/>
    </location>
</feature>
<evidence type="ECO:0000259" key="4">
    <source>
        <dbReference type="SMART" id="SM00210"/>
    </source>
</evidence>
<accession>A0A452FF28</accession>
<dbReference type="Ensembl" id="ENSCHIT00000030577.1">
    <property type="protein sequence ID" value="ENSCHIP00000022717.1"/>
    <property type="gene ID" value="ENSCHIG00000020589.1"/>
</dbReference>
<feature type="domain" description="Laminin G" evidence="5">
    <location>
        <begin position="82"/>
        <end position="220"/>
    </location>
</feature>
<feature type="region of interest" description="Disordered" evidence="3">
    <location>
        <begin position="263"/>
        <end position="292"/>
    </location>
</feature>
<dbReference type="OMA" id="YICHRAT"/>
<dbReference type="InterPro" id="IPR048287">
    <property type="entry name" value="TSPN-like_N"/>
</dbReference>
<name>A0A452FF28_CAPHI</name>
<dbReference type="InterPro" id="IPR013320">
    <property type="entry name" value="ConA-like_dom_sf"/>
</dbReference>
<dbReference type="SMART" id="SM00210">
    <property type="entry name" value="TSPN"/>
    <property type="match status" value="1"/>
</dbReference>
<feature type="domain" description="Thrombospondin-like N-terminal" evidence="4">
    <location>
        <begin position="32"/>
        <end position="221"/>
    </location>
</feature>
<keyword evidence="7" id="KW-1185">Reference proteome</keyword>
<evidence type="ECO:0000256" key="2">
    <source>
        <dbReference type="ARBA" id="ARBA00022737"/>
    </source>
</evidence>
<dbReference type="SMART" id="SM00282">
    <property type="entry name" value="LamG"/>
    <property type="match status" value="1"/>
</dbReference>
<evidence type="ECO:0000313" key="6">
    <source>
        <dbReference type="Ensembl" id="ENSCHIP00000022717.1"/>
    </source>
</evidence>
<dbReference type="Pfam" id="PF13385">
    <property type="entry name" value="Laminin_G_3"/>
    <property type="match status" value="1"/>
</dbReference>
<evidence type="ECO:0000256" key="3">
    <source>
        <dbReference type="SAM" id="MobiDB-lite"/>
    </source>
</evidence>
<reference evidence="6" key="3">
    <citation type="submission" date="2025-09" db="UniProtKB">
        <authorList>
            <consortium name="Ensembl"/>
        </authorList>
    </citation>
    <scope>IDENTIFICATION</scope>
</reference>
<keyword evidence="2" id="KW-0677">Repeat</keyword>
<dbReference type="EMBL" id="LWLT01000001">
    <property type="status" value="NOT_ANNOTATED_CDS"/>
    <property type="molecule type" value="Genomic_DNA"/>
</dbReference>
<dbReference type="Bgee" id="ENSCHIG00000020589">
    <property type="expression patterns" value="Expressed in testis and 18 other cell types or tissues"/>
</dbReference>
<evidence type="ECO:0000313" key="7">
    <source>
        <dbReference type="Proteomes" id="UP000291000"/>
    </source>
</evidence>
<dbReference type="AlphaFoldDB" id="A0A452FF28"/>
<dbReference type="Gene3D" id="2.60.120.200">
    <property type="match status" value="1"/>
</dbReference>
<sequence length="318" mass="33604">GATGAPRAGLRRSLAGEVLTAVFLSADGEVVEVGLQQLLGEPPPWQVAVVHDPAVGPAYEFGEDGSGGGQAARSLLPSTFFQDFSLLVRVRPASARAGVLFAVTDPAQAVVSVGVKLTAARGGRQHLQLLYTEPGATDTRSAASFQLPALDGRWTRLALSVDGAYARLFVDCKEVQGQPLAHSLHDLQLEPDARLFVAQAGGADPEKFQGLISELRLRRDPRVSPRQCQDEDEDDDDDGVSGHCLARAGAPLLLPPLCSGTPLGPRLPEAPPVTSPPLAGVGTEEDLRTEEVEESTTVPLFIPRVRGVCACYICHRAT</sequence>
<reference evidence="6 7" key="1">
    <citation type="submission" date="2016-04" db="EMBL/GenBank/DDBJ databases">
        <title>Polished mammalian reference genomes with single-molecule sequencing and chromosome conformation capture applied to the Capra hircus genome.</title>
        <authorList>
            <person name="Bickhart D.M."/>
            <person name="Koren S."/>
            <person name="Rosen B."/>
            <person name="Hastie A."/>
            <person name="Liachko I."/>
            <person name="Sullivan S.T."/>
            <person name="Burton J."/>
            <person name="Sayre B.L."/>
            <person name="Huson H.J."/>
            <person name="Lee J."/>
            <person name="Lam E."/>
            <person name="Kelley C.M."/>
            <person name="Hutchison J.L."/>
            <person name="Zhou Y."/>
            <person name="Sun J."/>
            <person name="Crisa A."/>
            <person name="Schwartz J.C."/>
            <person name="Hammond J.A."/>
            <person name="Schroeder S.G."/>
            <person name="Liu G.E."/>
            <person name="Dunham M."/>
            <person name="Shendure J."/>
            <person name="Sonstegard T.S."/>
            <person name="Phillippy A.M."/>
            <person name="Van Tassell C.P."/>
            <person name="Smith T.P."/>
        </authorList>
    </citation>
    <scope>NUCLEOTIDE SEQUENCE [LARGE SCALE GENOMIC DNA]</scope>
</reference>